<gene>
    <name evidence="8" type="ORF">DNL40_06300</name>
</gene>
<keyword evidence="9" id="KW-1185">Reference proteome</keyword>
<reference evidence="8 9" key="1">
    <citation type="submission" date="2018-06" db="EMBL/GenBank/DDBJ databases">
        <title>Whole genome sequencing of a novel hydrocarbon degrading bacterial strain, PW21 isolated from oil contaminated produced water sample.</title>
        <authorList>
            <person name="Nagkirti P."/>
            <person name="Shaikh A."/>
            <person name="Gowdaman V."/>
            <person name="Engineer A.E."/>
            <person name="Dagar S."/>
            <person name="Dhakephalkar P.K."/>
        </authorList>
    </citation>
    <scope>NUCLEOTIDE SEQUENCE [LARGE SCALE GENOMIC DNA]</scope>
    <source>
        <strain evidence="8 9">PW21</strain>
    </source>
</reference>
<evidence type="ECO:0000256" key="1">
    <source>
        <dbReference type="ARBA" id="ARBA00022553"/>
    </source>
</evidence>
<feature type="binding site" evidence="4">
    <location>
        <begin position="653"/>
        <end position="660"/>
    </location>
    <ligand>
        <name>ATP</name>
        <dbReference type="ChEBI" id="CHEBI:30616"/>
    </ligand>
</feature>
<protein>
    <submittedName>
        <fullName evidence="8">Cell division protein FtsK</fullName>
    </submittedName>
</protein>
<dbReference type="PANTHER" id="PTHR22683">
    <property type="entry name" value="SPORULATION PROTEIN RELATED"/>
    <property type="match status" value="1"/>
</dbReference>
<dbReference type="PROSITE" id="PS50006">
    <property type="entry name" value="FHA_DOMAIN"/>
    <property type="match status" value="1"/>
</dbReference>
<feature type="domain" description="FtsK" evidence="7">
    <location>
        <begin position="971"/>
        <end position="1145"/>
    </location>
</feature>
<dbReference type="InterPro" id="IPR027417">
    <property type="entry name" value="P-loop_NTPase"/>
</dbReference>
<sequence length="1423" mass="150514">MRVLIELDGQRSSVDLDRWQGSATLADLLQAVGAPAAAGHDVVHVDDTAVPVSTPLSELPLLEGTRIARTPRPRRSTVSGWSVTLGGGLSAGRVVEVPRHRQMVVGRSPQADLVLPTVSGSWHHCTLELEADGVRVRDAGSTNGTVVAGEPVDADGVLVTGPTTVLAGGSVLLVRPHLEETLAPAPGSLRNLTPAFTAPFNRPPRPGRPAQAGPVLPPTRKEVPPASRFSYVTVLAPLVLAAAMVMIMGDARYALFAALSPVMAVGMYVEQARRRSKGVKEEEQRFAEEVAAFRSDVARAAAAEQRRRWEIVPDPATVMRRAVLPTTRLWQRRADADDFLALHAGTGDVPWRPPVDDRGAPRLDDAVRQVLDDSRMLAAPVTVDLTDAGVVGIVGDRPGALALARSLLVQAAVHCGPADLTVGVFCDAGREDDWAWASWLPHTRQAGAGTGQRWMSSDRQASTAMLGTLRDKVDELPTPAMLVVLDSEVLTEGRDAPARALLGRGRSAPGAAQGPHERPRRVAGIVLAASEEQLPAACTTVVVVDEDAAATVHHPENLTRVEDIVVAGVDLETAEECATSLARFDDPELVVPGAALPSLVRLPALLGASRPDSRVVRSLWSSATGVSTPIGRTESGVLTLDLVADGPHGLVGGTTGSGKSEFLRSLVAGLAARNDPTRLNFILVDFKGGAAFKACERLPHTIGTISNLDEQLAERALRALEAEMERRQRLFAQAGPEIDTLDAYLATNPVEPMPRLLLVVDEFAMLAKDFPDVLSSLVSVAAVGRTLGVHMILATQRPAGVVNDDILANTNLRVALRVQSRDDSVNVVGVPAAAGINRSQQGRAYVKLGQDEIVPVQTALVTGHADERAAGRVEVRETDRFGVLLTPSADSAPRASDTNDLDLLIDAIRAANAAEGFAPPRRVWPEPLGERVPLDGLAGGAPRSSDEPRVGGVRDGVITVALADEPEMQRQVPAGWDLRQGNLLLMGIPGSGTTTALASIALSVTAQVSPQDLDLLVLDLGSGGLAPLAALPHTVAYVGTGPGAQEEQARFLRHLRTELDRRRADPASARRALVLLDGLAALRDEHQDYEGQQLLDLLYRAYADGPALGLSFAVATNRAKAVPSAMDEVTTQKWLFRLADPYDYASLGVRGTHVPAPVPGRFVDAVSRRQMHVATPGEPLDAAVQRVAAAWPDAPRKGAAIRRLPEQVRVSELGARPVLDGEPWLLPVGVAEDDLSVARLEVYEGEHVLVAGPARSGKSTLLLALAESLRGAGPGAPAVWGVCDRRSPLASAPLDRVAVGADDVPALIAGVRMHRGPLVLLVDDAERFEDADQSIASLLAADRPQLCVVAAGRSADLRAAYGHWTRAVRKSRCGVLLQPDVDYDGELLGVALPRRAPVAMSTGRGYACVGGVARLVQSTSPGR</sequence>
<feature type="domain" description="FHA" evidence="6">
    <location>
        <begin position="103"/>
        <end position="152"/>
    </location>
</feature>
<proteinExistence type="predicted"/>
<keyword evidence="8" id="KW-0132">Cell division</keyword>
<dbReference type="CDD" id="cd01127">
    <property type="entry name" value="TrwB_TraG_TraD_VirD4"/>
    <property type="match status" value="1"/>
</dbReference>
<keyword evidence="8" id="KW-0131">Cell cycle</keyword>
<accession>A0A2W5YGB0</accession>
<keyword evidence="2 4" id="KW-0547">Nucleotide-binding</keyword>
<evidence type="ECO:0000256" key="2">
    <source>
        <dbReference type="ARBA" id="ARBA00022741"/>
    </source>
</evidence>
<feature type="region of interest" description="Disordered" evidence="5">
    <location>
        <begin position="199"/>
        <end position="220"/>
    </location>
</feature>
<dbReference type="PROSITE" id="PS50901">
    <property type="entry name" value="FTSK"/>
    <property type="match status" value="2"/>
</dbReference>
<evidence type="ECO:0000256" key="4">
    <source>
        <dbReference type="PROSITE-ProRule" id="PRU00289"/>
    </source>
</evidence>
<dbReference type="CDD" id="cd00060">
    <property type="entry name" value="FHA"/>
    <property type="match status" value="1"/>
</dbReference>
<evidence type="ECO:0000313" key="8">
    <source>
        <dbReference type="EMBL" id="PZR53731.1"/>
    </source>
</evidence>
<dbReference type="EMBL" id="QKWH01000003">
    <property type="protein sequence ID" value="PZR53731.1"/>
    <property type="molecule type" value="Genomic_DNA"/>
</dbReference>
<dbReference type="SUPFAM" id="SSF49879">
    <property type="entry name" value="SMAD/FHA domain"/>
    <property type="match status" value="1"/>
</dbReference>
<dbReference type="InterPro" id="IPR000253">
    <property type="entry name" value="FHA_dom"/>
</dbReference>
<comment type="caution">
    <text evidence="8">The sequence shown here is derived from an EMBL/GenBank/DDBJ whole genome shotgun (WGS) entry which is preliminary data.</text>
</comment>
<evidence type="ECO:0000256" key="3">
    <source>
        <dbReference type="ARBA" id="ARBA00022840"/>
    </source>
</evidence>
<evidence type="ECO:0000256" key="5">
    <source>
        <dbReference type="SAM" id="MobiDB-lite"/>
    </source>
</evidence>
<evidence type="ECO:0000259" key="6">
    <source>
        <dbReference type="PROSITE" id="PS50006"/>
    </source>
</evidence>
<dbReference type="GO" id="GO:0005524">
    <property type="term" value="F:ATP binding"/>
    <property type="evidence" value="ECO:0007669"/>
    <property type="project" value="UniProtKB-UniRule"/>
</dbReference>
<name>A0A2W5YGB0_9MICO</name>
<dbReference type="RefSeq" id="WP_111250398.1">
    <property type="nucleotide sequence ID" value="NZ_QKWH01000003.1"/>
</dbReference>
<evidence type="ECO:0000259" key="7">
    <source>
        <dbReference type="PROSITE" id="PS50901"/>
    </source>
</evidence>
<feature type="domain" description="FtsK" evidence="7">
    <location>
        <begin position="634"/>
        <end position="825"/>
    </location>
</feature>
<keyword evidence="1" id="KW-0597">Phosphoprotein</keyword>
<feature type="binding site" evidence="4">
    <location>
        <begin position="987"/>
        <end position="994"/>
    </location>
    <ligand>
        <name>ATP</name>
        <dbReference type="ChEBI" id="CHEBI:30616"/>
    </ligand>
</feature>
<keyword evidence="3 4" id="KW-0067">ATP-binding</keyword>
<dbReference type="SMART" id="SM00240">
    <property type="entry name" value="FHA"/>
    <property type="match status" value="1"/>
</dbReference>
<dbReference type="Gene3D" id="2.60.200.20">
    <property type="match status" value="1"/>
</dbReference>
<organism evidence="8 9">
    <name type="scientific">Xylanimonas oleitrophica</name>
    <dbReference type="NCBI Taxonomy" id="2607479"/>
    <lineage>
        <taxon>Bacteria</taxon>
        <taxon>Bacillati</taxon>
        <taxon>Actinomycetota</taxon>
        <taxon>Actinomycetes</taxon>
        <taxon>Micrococcales</taxon>
        <taxon>Promicromonosporaceae</taxon>
        <taxon>Xylanimonas</taxon>
    </lineage>
</organism>
<dbReference type="GO" id="GO:0051301">
    <property type="term" value="P:cell division"/>
    <property type="evidence" value="ECO:0007669"/>
    <property type="project" value="UniProtKB-KW"/>
</dbReference>
<evidence type="ECO:0000313" key="9">
    <source>
        <dbReference type="Proteomes" id="UP000248783"/>
    </source>
</evidence>
<dbReference type="Pfam" id="PF00498">
    <property type="entry name" value="FHA"/>
    <property type="match status" value="1"/>
</dbReference>
<dbReference type="InterPro" id="IPR008984">
    <property type="entry name" value="SMAD_FHA_dom_sf"/>
</dbReference>
<dbReference type="PANTHER" id="PTHR22683:SF1">
    <property type="entry name" value="TYPE VII SECRETION SYSTEM PROTEIN ESSC"/>
    <property type="match status" value="1"/>
</dbReference>
<dbReference type="SMART" id="SM00382">
    <property type="entry name" value="AAA"/>
    <property type="match status" value="3"/>
</dbReference>
<dbReference type="Pfam" id="PF01580">
    <property type="entry name" value="FtsK_SpoIIIE"/>
    <property type="match status" value="2"/>
</dbReference>
<dbReference type="Gene3D" id="3.40.50.300">
    <property type="entry name" value="P-loop containing nucleotide triphosphate hydrolases"/>
    <property type="match status" value="4"/>
</dbReference>
<dbReference type="InterPro" id="IPR002543">
    <property type="entry name" value="FtsK_dom"/>
</dbReference>
<dbReference type="SUPFAM" id="SSF52540">
    <property type="entry name" value="P-loop containing nucleoside triphosphate hydrolases"/>
    <property type="match status" value="3"/>
</dbReference>
<dbReference type="Proteomes" id="UP000248783">
    <property type="component" value="Unassembled WGS sequence"/>
</dbReference>
<dbReference type="GO" id="GO:0003677">
    <property type="term" value="F:DNA binding"/>
    <property type="evidence" value="ECO:0007669"/>
    <property type="project" value="InterPro"/>
</dbReference>
<dbReference type="InterPro" id="IPR003593">
    <property type="entry name" value="AAA+_ATPase"/>
</dbReference>
<dbReference type="InterPro" id="IPR050206">
    <property type="entry name" value="FtsK/SpoIIIE/SftA"/>
</dbReference>